<keyword evidence="1" id="KW-0472">Membrane</keyword>
<evidence type="ECO:0000313" key="2">
    <source>
        <dbReference type="EMBL" id="AGV07547.1"/>
    </source>
</evidence>
<keyword evidence="1" id="KW-1133">Transmembrane helix</keyword>
<feature type="non-terminal residue" evidence="2">
    <location>
        <position position="120"/>
    </location>
</feature>
<sequence>TPLVEAPPVFGSPVIPGICIFPIPVIILGPIRDPKSNTTRCVRALLREYDWIQKAGTGVTSELCGSFLQECGLRTHGDGNRRLSYASSPNFNVLSLSKAGGFADDCVACAVPFKDDLGIE</sequence>
<protein>
    <submittedName>
        <fullName evidence="2">Uncharacterized protein</fullName>
    </submittedName>
</protein>
<evidence type="ECO:0000256" key="1">
    <source>
        <dbReference type="SAM" id="Phobius"/>
    </source>
</evidence>
<dbReference type="EMBL" id="KC866303">
    <property type="protein sequence ID" value="AGV07547.1"/>
    <property type="molecule type" value="Genomic_DNA"/>
</dbReference>
<dbReference type="EMBL" id="KC866302">
    <property type="protein sequence ID" value="AGV07546.1"/>
    <property type="molecule type" value="Genomic_DNA"/>
</dbReference>
<accession>T2B6Q8</accession>
<feature type="transmembrane region" description="Helical" evidence="1">
    <location>
        <begin position="12"/>
        <end position="31"/>
    </location>
</feature>
<name>T2B6Q8_9CNID</name>
<feature type="non-terminal residue" evidence="2">
    <location>
        <position position="1"/>
    </location>
</feature>
<dbReference type="EMBL" id="KC866306">
    <property type="protein sequence ID" value="AGV07550.1"/>
    <property type="molecule type" value="Genomic_DNA"/>
</dbReference>
<organism evidence="2">
    <name type="scientific">Porites panamensis</name>
    <dbReference type="NCBI Taxonomy" id="262590"/>
    <lineage>
        <taxon>Eukaryota</taxon>
        <taxon>Metazoa</taxon>
        <taxon>Cnidaria</taxon>
        <taxon>Anthozoa</taxon>
        <taxon>Hexacorallia</taxon>
        <taxon>Scleractinia</taxon>
        <taxon>Fungiina</taxon>
        <taxon>Poritidae</taxon>
        <taxon>Porites</taxon>
    </lineage>
</organism>
<proteinExistence type="predicted"/>
<reference evidence="2" key="1">
    <citation type="journal article" date="2013" name="Ecol. Evol.">
        <title>Testing the genetic predictions of a biogeographical model in a dominant endemic Eastern Pacific coral (Porites panamensis) using a genetic seascape approach.</title>
        <authorList>
            <person name="Saavedra-Sotelo N.C."/>
            <person name="Calderon-Aguilera L.E."/>
            <person name="Reyes-Bonilla H."/>
            <person name="Paz-Garcia D.A."/>
            <person name="Lopez-Perez R.A."/>
            <person name="Cupul-Magana A."/>
            <person name="Cruz-Barraza J.A."/>
            <person name="Rocha-Olivares A."/>
        </authorList>
    </citation>
    <scope>NUCLEOTIDE SEQUENCE</scope>
</reference>
<dbReference type="AlphaFoldDB" id="T2B6Q8"/>
<keyword evidence="1" id="KW-0812">Transmembrane</keyword>